<dbReference type="NCBIfam" id="TIGR02593">
    <property type="entry name" value="CRISPR_cas5"/>
    <property type="match status" value="1"/>
</dbReference>
<dbReference type="InterPro" id="IPR053725">
    <property type="entry name" value="CRISPR_Cas5_sf"/>
</dbReference>
<evidence type="ECO:0000313" key="3">
    <source>
        <dbReference type="Proteomes" id="UP000006903"/>
    </source>
</evidence>
<dbReference type="InterPro" id="IPR013422">
    <property type="entry name" value="CRISPR-assoc_prot_Cas5_N"/>
</dbReference>
<dbReference type="RefSeq" id="WP_012608443.1">
    <property type="nucleotide sequence ID" value="NC_011766.1"/>
</dbReference>
<dbReference type="Gene3D" id="3.30.70.3120">
    <property type="match status" value="1"/>
</dbReference>
<proteinExistence type="predicted"/>
<keyword evidence="1" id="KW-0051">Antiviral defense</keyword>
<evidence type="ECO:0000313" key="2">
    <source>
        <dbReference type="EMBL" id="ACL11102.1"/>
    </source>
</evidence>
<dbReference type="eggNOG" id="arCOG02670">
    <property type="taxonomic scope" value="Archaea"/>
</dbReference>
<accession>B8D4S1</accession>
<reference evidence="2 3" key="1">
    <citation type="journal article" date="2009" name="J. Bacteriol.">
        <title>Complete genome sequence of the anaerobic, protein-degrading hyperthermophilic crenarchaeon Desulfurococcus kamchatkensis.</title>
        <authorList>
            <person name="Ravin N.V."/>
            <person name="Mardanov A.V."/>
            <person name="Beletsky A.V."/>
            <person name="Kublanov I.V."/>
            <person name="Kolganova T.V."/>
            <person name="Lebedinsky A.V."/>
            <person name="Chernyh N.A."/>
            <person name="Bonch-Osmolovskaya E.A."/>
            <person name="Skryabin K.G."/>
        </authorList>
    </citation>
    <scope>NUCLEOTIDE SEQUENCE [LARGE SCALE GENOMIC DNA]</scope>
    <source>
        <strain evidence="3">DSM 18924 / JCM 16383 / VKM B-2413 / 1221n</strain>
    </source>
</reference>
<dbReference type="Proteomes" id="UP000006903">
    <property type="component" value="Chromosome"/>
</dbReference>
<name>B8D4S1_DESA1</name>
<organism evidence="2 3">
    <name type="scientific">Desulfurococcus amylolyticus (strain DSM 18924 / JCM 16383 / VKM B-2413 / 1221n)</name>
    <name type="common">Desulfurococcus kamchatkensis</name>
    <dbReference type="NCBI Taxonomy" id="490899"/>
    <lineage>
        <taxon>Archaea</taxon>
        <taxon>Thermoproteota</taxon>
        <taxon>Thermoprotei</taxon>
        <taxon>Desulfurococcales</taxon>
        <taxon>Desulfurococcaceae</taxon>
        <taxon>Desulfurococcus</taxon>
    </lineage>
</organism>
<gene>
    <name evidence="2" type="ordered locus">DKAM_0776</name>
</gene>
<dbReference type="KEGG" id="dka:DKAM_0776"/>
<dbReference type="AlphaFoldDB" id="B8D4S1"/>
<dbReference type="GeneID" id="7170937"/>
<sequence>MIEPQDIRVFYVRASFSWGFTVRYKGVSAAQPSYPIPPPTTVVGAFGYPLARLLGLDPYDKGVEKYGKGFLISPTMKAFLESTITASAALVRTKGSSGGISIYLEPGRIIGLVYRTGGQLSDIKKAKIHTSEFYGKVLGLMQPVQAVGSAYAPGLVLDLLWIVDAGKLVKELGVSRESFEKAASKAVYGVVRIGSKEGLISLHTAGYYNSVKILSAGEKFKTRFYVDARCVEPLDREYAFEIELPGIRYDTGRFYIAAQSASQNLIIPLPEISSPPWYRVLTNCKGFVAPISEEVVGVVLIE</sequence>
<protein>
    <submittedName>
        <fullName evidence="2">CRISPR-associated protein Cas5</fullName>
    </submittedName>
</protein>
<dbReference type="EMBL" id="CP001140">
    <property type="protein sequence ID" value="ACL11102.1"/>
    <property type="molecule type" value="Genomic_DNA"/>
</dbReference>
<evidence type="ECO:0000256" key="1">
    <source>
        <dbReference type="ARBA" id="ARBA00023118"/>
    </source>
</evidence>
<dbReference type="GO" id="GO:0051607">
    <property type="term" value="P:defense response to virus"/>
    <property type="evidence" value="ECO:0007669"/>
    <property type="project" value="UniProtKB-KW"/>
</dbReference>
<dbReference type="STRING" id="490899.DKAM_0776"/>
<dbReference type="HOGENOM" id="CLU_932630_0_0_2"/>